<feature type="compositionally biased region" description="Polar residues" evidence="1">
    <location>
        <begin position="14"/>
        <end position="33"/>
    </location>
</feature>
<name>A0A0L7RGF6_9HYME</name>
<sequence length="262" mass="28885">MTQRNRAPKDEPNLPSTTCSGWATTIGRSSSPIRSDEFIPPIPQRRLKKQGEAFDLGNSTIGPKSEEAGKQRERDSRTHGAPLAAVKTRYSGTDGGSVNSRLDSGLSRAIVVIDSYRYNETETDPLARAPETNTSLFLFLLYVHTSVMVHNGAPRCCLRLQMAGDESATGCNATFYRPITSTVLISTRRCRASRKPTPRTDLTPDDVGLLHRIGSGTRIFLKLNCGGMNPFLSWAQNNDTPFFKGRFLGKGLRRINSSLIHE</sequence>
<feature type="compositionally biased region" description="Basic and acidic residues" evidence="1">
    <location>
        <begin position="64"/>
        <end position="78"/>
    </location>
</feature>
<evidence type="ECO:0000313" key="2">
    <source>
        <dbReference type="EMBL" id="KOC70057.1"/>
    </source>
</evidence>
<feature type="region of interest" description="Disordered" evidence="1">
    <location>
        <begin position="1"/>
        <end position="82"/>
    </location>
</feature>
<reference evidence="2 3" key="1">
    <citation type="submission" date="2015-07" db="EMBL/GenBank/DDBJ databases">
        <title>The genome of Habropoda laboriosa.</title>
        <authorList>
            <person name="Pan H."/>
            <person name="Kapheim K."/>
        </authorList>
    </citation>
    <scope>NUCLEOTIDE SEQUENCE [LARGE SCALE GENOMIC DNA]</scope>
    <source>
        <strain evidence="2">0110345459</strain>
    </source>
</reference>
<gene>
    <name evidence="2" type="ORF">WH47_08318</name>
</gene>
<keyword evidence="3" id="KW-1185">Reference proteome</keyword>
<protein>
    <submittedName>
        <fullName evidence="2">Uncharacterized protein</fullName>
    </submittedName>
</protein>
<dbReference type="AlphaFoldDB" id="A0A0L7RGF6"/>
<evidence type="ECO:0000256" key="1">
    <source>
        <dbReference type="SAM" id="MobiDB-lite"/>
    </source>
</evidence>
<proteinExistence type="predicted"/>
<accession>A0A0L7RGF6</accession>
<organism evidence="2 3">
    <name type="scientific">Habropoda laboriosa</name>
    <dbReference type="NCBI Taxonomy" id="597456"/>
    <lineage>
        <taxon>Eukaryota</taxon>
        <taxon>Metazoa</taxon>
        <taxon>Ecdysozoa</taxon>
        <taxon>Arthropoda</taxon>
        <taxon>Hexapoda</taxon>
        <taxon>Insecta</taxon>
        <taxon>Pterygota</taxon>
        <taxon>Neoptera</taxon>
        <taxon>Endopterygota</taxon>
        <taxon>Hymenoptera</taxon>
        <taxon>Apocrita</taxon>
        <taxon>Aculeata</taxon>
        <taxon>Apoidea</taxon>
        <taxon>Anthophila</taxon>
        <taxon>Apidae</taxon>
        <taxon>Habropoda</taxon>
    </lineage>
</organism>
<dbReference type="EMBL" id="KQ414596">
    <property type="protein sequence ID" value="KOC70057.1"/>
    <property type="molecule type" value="Genomic_DNA"/>
</dbReference>
<evidence type="ECO:0000313" key="3">
    <source>
        <dbReference type="Proteomes" id="UP000053825"/>
    </source>
</evidence>
<dbReference type="Proteomes" id="UP000053825">
    <property type="component" value="Unassembled WGS sequence"/>
</dbReference>